<dbReference type="RefSeq" id="XP_008589288.1">
    <property type="nucleotide sequence ID" value="XM_008591066.1"/>
</dbReference>
<gene>
    <name evidence="10" type="primary">LOC103606476</name>
</gene>
<keyword evidence="5" id="KW-1015">Disulfide bond</keyword>
<dbReference type="InterPro" id="IPR013783">
    <property type="entry name" value="Ig-like_fold"/>
</dbReference>
<sequence>MDGKQTTQNISTILTEVNTLLSRPMDTKAVLCCPLIPLTNMTLVTWEIILEDKPACKLSYRRDTNETRETNCTDKRITWAFRPDQNPDLQIDPVAITHEGYYECIMAASDGNFHRRYHLQVLVPPEMTLFLHKNRTAVCKAVAGRPAAWISWSPEGDCVTEQEYWGNGTVTVWSSCRWSHSNVSAVTCSVLHLTGNKSLFIELLPGTKTSVKLYILYLILPIILIVVGSIWFLKISGYRKCELKKTEAPPVVEEDEMQPYASYTEKNNPLYDTTNRVKMSQVLQSEADGVGLHTV</sequence>
<dbReference type="Gene3D" id="2.60.40.10">
    <property type="entry name" value="Immunoglobulins"/>
    <property type="match status" value="2"/>
</dbReference>
<evidence type="ECO:0000256" key="6">
    <source>
        <dbReference type="ARBA" id="ARBA00023180"/>
    </source>
</evidence>
<evidence type="ECO:0000259" key="8">
    <source>
        <dbReference type="Pfam" id="PF07686"/>
    </source>
</evidence>
<dbReference type="PANTHER" id="PTHR21462">
    <property type="entry name" value="CELL SURFACE GLYCOPROTEIN OX2 RECEPTOR PRECURSOR"/>
    <property type="match status" value="1"/>
</dbReference>
<comment type="subcellular location">
    <subcellularLocation>
        <location evidence="1">Membrane</location>
        <topology evidence="1">Single-pass membrane protein</topology>
    </subcellularLocation>
</comment>
<dbReference type="PANTHER" id="PTHR21462:SF2">
    <property type="entry name" value="CELL SURFACE GLYCOPROTEIN CD200 RECEPTOR 2"/>
    <property type="match status" value="1"/>
</dbReference>
<proteinExistence type="predicted"/>
<dbReference type="Pfam" id="PF07686">
    <property type="entry name" value="V-set"/>
    <property type="match status" value="1"/>
</dbReference>
<reference evidence="10" key="1">
    <citation type="submission" date="2025-08" db="UniProtKB">
        <authorList>
            <consortium name="RefSeq"/>
        </authorList>
    </citation>
    <scope>IDENTIFICATION</scope>
</reference>
<protein>
    <submittedName>
        <fullName evidence="10">Cell surface glycoprotein CD200 receptor 1-like</fullName>
    </submittedName>
</protein>
<keyword evidence="9" id="KW-1185">Reference proteome</keyword>
<evidence type="ECO:0000256" key="5">
    <source>
        <dbReference type="ARBA" id="ARBA00023157"/>
    </source>
</evidence>
<evidence type="ECO:0000256" key="1">
    <source>
        <dbReference type="ARBA" id="ARBA00004167"/>
    </source>
</evidence>
<evidence type="ECO:0000256" key="7">
    <source>
        <dbReference type="SAM" id="Phobius"/>
    </source>
</evidence>
<dbReference type="InterPro" id="IPR040012">
    <property type="entry name" value="CD200R"/>
</dbReference>
<feature type="transmembrane region" description="Helical" evidence="7">
    <location>
        <begin position="214"/>
        <end position="233"/>
    </location>
</feature>
<feature type="domain" description="Immunoglobulin V-set" evidence="8">
    <location>
        <begin position="24"/>
        <end position="122"/>
    </location>
</feature>
<evidence type="ECO:0000256" key="4">
    <source>
        <dbReference type="ARBA" id="ARBA00023136"/>
    </source>
</evidence>
<keyword evidence="4 7" id="KW-0472">Membrane</keyword>
<dbReference type="Proteomes" id="UP000694923">
    <property type="component" value="Unplaced"/>
</dbReference>
<name>A0ABM0S8U7_GALVR</name>
<dbReference type="InterPro" id="IPR013106">
    <property type="entry name" value="Ig_V-set"/>
</dbReference>
<keyword evidence="6" id="KW-0325">Glycoprotein</keyword>
<evidence type="ECO:0000313" key="9">
    <source>
        <dbReference type="Proteomes" id="UP000694923"/>
    </source>
</evidence>
<dbReference type="InterPro" id="IPR036179">
    <property type="entry name" value="Ig-like_dom_sf"/>
</dbReference>
<keyword evidence="3 7" id="KW-1133">Transmembrane helix</keyword>
<evidence type="ECO:0000256" key="3">
    <source>
        <dbReference type="ARBA" id="ARBA00022989"/>
    </source>
</evidence>
<organism evidence="9 10">
    <name type="scientific">Galeopterus variegatus</name>
    <name type="common">Malayan flying lemur</name>
    <name type="synonym">Cynocephalus variegatus</name>
    <dbReference type="NCBI Taxonomy" id="482537"/>
    <lineage>
        <taxon>Eukaryota</taxon>
        <taxon>Metazoa</taxon>
        <taxon>Chordata</taxon>
        <taxon>Craniata</taxon>
        <taxon>Vertebrata</taxon>
        <taxon>Euteleostomi</taxon>
        <taxon>Mammalia</taxon>
        <taxon>Eutheria</taxon>
        <taxon>Euarchontoglires</taxon>
        <taxon>Dermoptera</taxon>
        <taxon>Cynocephalidae</taxon>
        <taxon>Galeopterus</taxon>
    </lineage>
</organism>
<dbReference type="SUPFAM" id="SSF48726">
    <property type="entry name" value="Immunoglobulin"/>
    <property type="match status" value="2"/>
</dbReference>
<dbReference type="GeneID" id="103606476"/>
<accession>A0ABM0S8U7</accession>
<keyword evidence="2 7" id="KW-0812">Transmembrane</keyword>
<evidence type="ECO:0000256" key="2">
    <source>
        <dbReference type="ARBA" id="ARBA00022692"/>
    </source>
</evidence>
<evidence type="ECO:0000313" key="10">
    <source>
        <dbReference type="RefSeq" id="XP_008589288.1"/>
    </source>
</evidence>